<evidence type="ECO:0000313" key="3">
    <source>
        <dbReference type="Proteomes" id="UP001519460"/>
    </source>
</evidence>
<dbReference type="EMBL" id="JACVVK020000097">
    <property type="protein sequence ID" value="KAK7493028.1"/>
    <property type="molecule type" value="Genomic_DNA"/>
</dbReference>
<evidence type="ECO:0000313" key="2">
    <source>
        <dbReference type="EMBL" id="KAK7493028.1"/>
    </source>
</evidence>
<evidence type="ECO:0000256" key="1">
    <source>
        <dbReference type="SAM" id="MobiDB-lite"/>
    </source>
</evidence>
<organism evidence="2 3">
    <name type="scientific">Batillaria attramentaria</name>
    <dbReference type="NCBI Taxonomy" id="370345"/>
    <lineage>
        <taxon>Eukaryota</taxon>
        <taxon>Metazoa</taxon>
        <taxon>Spiralia</taxon>
        <taxon>Lophotrochozoa</taxon>
        <taxon>Mollusca</taxon>
        <taxon>Gastropoda</taxon>
        <taxon>Caenogastropoda</taxon>
        <taxon>Sorbeoconcha</taxon>
        <taxon>Cerithioidea</taxon>
        <taxon>Batillariidae</taxon>
        <taxon>Batillaria</taxon>
    </lineage>
</organism>
<feature type="compositionally biased region" description="Polar residues" evidence="1">
    <location>
        <begin position="8"/>
        <end position="19"/>
    </location>
</feature>
<dbReference type="Proteomes" id="UP001519460">
    <property type="component" value="Unassembled WGS sequence"/>
</dbReference>
<comment type="caution">
    <text evidence="2">The sequence shown here is derived from an EMBL/GenBank/DDBJ whole genome shotgun (WGS) entry which is preliminary data.</text>
</comment>
<proteinExistence type="predicted"/>
<reference evidence="2 3" key="1">
    <citation type="journal article" date="2023" name="Sci. Data">
        <title>Genome assembly of the Korean intertidal mud-creeper Batillaria attramentaria.</title>
        <authorList>
            <person name="Patra A.K."/>
            <person name="Ho P.T."/>
            <person name="Jun S."/>
            <person name="Lee S.J."/>
            <person name="Kim Y."/>
            <person name="Won Y.J."/>
        </authorList>
    </citation>
    <scope>NUCLEOTIDE SEQUENCE [LARGE SCALE GENOMIC DNA]</scope>
    <source>
        <strain evidence="2">Wonlab-2016</strain>
    </source>
</reference>
<accession>A0ABD0L0I4</accession>
<feature type="region of interest" description="Disordered" evidence="1">
    <location>
        <begin position="96"/>
        <end position="143"/>
    </location>
</feature>
<name>A0ABD0L0I4_9CAEN</name>
<protein>
    <submittedName>
        <fullName evidence="2">Uncharacterized protein</fullName>
    </submittedName>
</protein>
<feature type="region of interest" description="Disordered" evidence="1">
    <location>
        <begin position="1"/>
        <end position="27"/>
    </location>
</feature>
<gene>
    <name evidence="2" type="ORF">BaRGS_00015758</name>
</gene>
<sequence length="143" mass="15992">MMMPTRQPPDNSQTSSTPTGFGIPPITGVGRRNRASFCLLTTRLALLLYRTAYLLPRQQTHATPLAKENILSDLITTAHKRVTSFYPDSFTSGTWQARGRGRSSVNGMDKMSSRRRQPGDKVRKHLKGHLAPRDQLPVKPVHT</sequence>
<keyword evidence="3" id="KW-1185">Reference proteome</keyword>
<dbReference type="AlphaFoldDB" id="A0ABD0L0I4"/>